<dbReference type="Proteomes" id="UP000440578">
    <property type="component" value="Unassembled WGS sequence"/>
</dbReference>
<organism evidence="1 2">
    <name type="scientific">Amphibalanus amphitrite</name>
    <name type="common">Striped barnacle</name>
    <name type="synonym">Balanus amphitrite</name>
    <dbReference type="NCBI Taxonomy" id="1232801"/>
    <lineage>
        <taxon>Eukaryota</taxon>
        <taxon>Metazoa</taxon>
        <taxon>Ecdysozoa</taxon>
        <taxon>Arthropoda</taxon>
        <taxon>Crustacea</taxon>
        <taxon>Multicrustacea</taxon>
        <taxon>Cirripedia</taxon>
        <taxon>Thoracica</taxon>
        <taxon>Thoracicalcarea</taxon>
        <taxon>Balanomorpha</taxon>
        <taxon>Balanoidea</taxon>
        <taxon>Balanidae</taxon>
        <taxon>Amphibalaninae</taxon>
        <taxon>Amphibalanus</taxon>
    </lineage>
</organism>
<accession>A0A6A4X436</accession>
<evidence type="ECO:0000313" key="1">
    <source>
        <dbReference type="EMBL" id="KAF0310734.1"/>
    </source>
</evidence>
<evidence type="ECO:0000313" key="2">
    <source>
        <dbReference type="Proteomes" id="UP000440578"/>
    </source>
</evidence>
<gene>
    <name evidence="1" type="ORF">FJT64_001931</name>
</gene>
<name>A0A6A4X436_AMPAM</name>
<dbReference type="EMBL" id="VIIS01000292">
    <property type="protein sequence ID" value="KAF0310734.1"/>
    <property type="molecule type" value="Genomic_DNA"/>
</dbReference>
<reference evidence="1 2" key="1">
    <citation type="submission" date="2019-07" db="EMBL/GenBank/DDBJ databases">
        <title>Draft genome assembly of a fouling barnacle, Amphibalanus amphitrite (Darwin, 1854): The first reference genome for Thecostraca.</title>
        <authorList>
            <person name="Kim W."/>
        </authorList>
    </citation>
    <scope>NUCLEOTIDE SEQUENCE [LARGE SCALE GENOMIC DNA]</scope>
    <source>
        <strain evidence="1">SNU_AA5</strain>
        <tissue evidence="1">Soma without cirri and trophi</tissue>
    </source>
</reference>
<comment type="caution">
    <text evidence="1">The sequence shown here is derived from an EMBL/GenBank/DDBJ whole genome shotgun (WGS) entry which is preliminary data.</text>
</comment>
<protein>
    <submittedName>
        <fullName evidence="1">Uncharacterized protein</fullName>
    </submittedName>
</protein>
<dbReference type="AlphaFoldDB" id="A0A6A4X436"/>
<proteinExistence type="predicted"/>
<sequence>MTFRHISFDLTSNDLGTVALVAATSASYGYGGYGPSYGSYGGGYGHNLGIALGDYGSYGRPYVGYDYGGYGNYGPSYGGYPGLGRSYGYGGHVYH</sequence>
<keyword evidence="2" id="KW-1185">Reference proteome</keyword>